<gene>
    <name evidence="2" type="ORF">NDU88_007939</name>
</gene>
<feature type="region of interest" description="Disordered" evidence="1">
    <location>
        <begin position="116"/>
        <end position="158"/>
    </location>
</feature>
<evidence type="ECO:0000313" key="2">
    <source>
        <dbReference type="EMBL" id="KAJ1155204.1"/>
    </source>
</evidence>
<protein>
    <submittedName>
        <fullName evidence="2">Uncharacterized protein</fullName>
    </submittedName>
</protein>
<proteinExistence type="predicted"/>
<name>A0AAV7RQW0_PLEWA</name>
<comment type="caution">
    <text evidence="2">The sequence shown here is derived from an EMBL/GenBank/DDBJ whole genome shotgun (WGS) entry which is preliminary data.</text>
</comment>
<dbReference type="EMBL" id="JANPWB010000009">
    <property type="protein sequence ID" value="KAJ1155204.1"/>
    <property type="molecule type" value="Genomic_DNA"/>
</dbReference>
<dbReference type="AlphaFoldDB" id="A0AAV7RQW0"/>
<evidence type="ECO:0000313" key="3">
    <source>
        <dbReference type="Proteomes" id="UP001066276"/>
    </source>
</evidence>
<accession>A0AAV7RQW0</accession>
<reference evidence="2" key="1">
    <citation type="journal article" date="2022" name="bioRxiv">
        <title>Sequencing and chromosome-scale assembly of the giantPleurodeles waltlgenome.</title>
        <authorList>
            <person name="Brown T."/>
            <person name="Elewa A."/>
            <person name="Iarovenko S."/>
            <person name="Subramanian E."/>
            <person name="Araus A.J."/>
            <person name="Petzold A."/>
            <person name="Susuki M."/>
            <person name="Suzuki K.-i.T."/>
            <person name="Hayashi T."/>
            <person name="Toyoda A."/>
            <person name="Oliveira C."/>
            <person name="Osipova E."/>
            <person name="Leigh N.D."/>
            <person name="Simon A."/>
            <person name="Yun M.H."/>
        </authorList>
    </citation>
    <scope>NUCLEOTIDE SEQUENCE</scope>
    <source>
        <strain evidence="2">20211129_DDA</strain>
        <tissue evidence="2">Liver</tissue>
    </source>
</reference>
<keyword evidence="3" id="KW-1185">Reference proteome</keyword>
<dbReference type="Proteomes" id="UP001066276">
    <property type="component" value="Chromosome 5"/>
</dbReference>
<sequence length="158" mass="15748">MPLLFQRQAPGGSWQQCFLGPEGARPGRAARPVEVRKLPLLGRVLLLGLPGALLLPGEGVIVGGILTPDAGASGGQVCPRAGRCLPVRVCTCRMCGPAPVPGADCLRRSGLSPGAPGAYGSGPEPDNLDLPGGGGGAGARRFTGGQSAGGRPRVARVG</sequence>
<evidence type="ECO:0000256" key="1">
    <source>
        <dbReference type="SAM" id="MobiDB-lite"/>
    </source>
</evidence>
<organism evidence="2 3">
    <name type="scientific">Pleurodeles waltl</name>
    <name type="common">Iberian ribbed newt</name>
    <dbReference type="NCBI Taxonomy" id="8319"/>
    <lineage>
        <taxon>Eukaryota</taxon>
        <taxon>Metazoa</taxon>
        <taxon>Chordata</taxon>
        <taxon>Craniata</taxon>
        <taxon>Vertebrata</taxon>
        <taxon>Euteleostomi</taxon>
        <taxon>Amphibia</taxon>
        <taxon>Batrachia</taxon>
        <taxon>Caudata</taxon>
        <taxon>Salamandroidea</taxon>
        <taxon>Salamandridae</taxon>
        <taxon>Pleurodelinae</taxon>
        <taxon>Pleurodeles</taxon>
    </lineage>
</organism>